<dbReference type="PROSITE" id="PS50966">
    <property type="entry name" value="ZF_SWIM"/>
    <property type="match status" value="1"/>
</dbReference>
<dbReference type="PANTHER" id="PTHR38133:SF1">
    <property type="entry name" value="SLR1429 PROTEIN"/>
    <property type="match status" value="1"/>
</dbReference>
<feature type="compositionally biased region" description="Basic and acidic residues" evidence="2">
    <location>
        <begin position="351"/>
        <end position="373"/>
    </location>
</feature>
<dbReference type="AlphaFoldDB" id="A0A9D1RM49"/>
<dbReference type="GO" id="GO:0008270">
    <property type="term" value="F:zinc ion binding"/>
    <property type="evidence" value="ECO:0007669"/>
    <property type="project" value="UniProtKB-KW"/>
</dbReference>
<accession>A0A9D1RM49</accession>
<feature type="compositionally biased region" description="Basic and acidic residues" evidence="2">
    <location>
        <begin position="1"/>
        <end position="13"/>
    </location>
</feature>
<evidence type="ECO:0000313" key="5">
    <source>
        <dbReference type="Proteomes" id="UP000824190"/>
    </source>
</evidence>
<evidence type="ECO:0000256" key="2">
    <source>
        <dbReference type="SAM" id="MobiDB-lite"/>
    </source>
</evidence>
<keyword evidence="1" id="KW-0479">Metal-binding</keyword>
<protein>
    <submittedName>
        <fullName evidence="4">SWIM zinc finger family protein</fullName>
    </submittedName>
</protein>
<proteinExistence type="predicted"/>
<evidence type="ECO:0000259" key="3">
    <source>
        <dbReference type="PROSITE" id="PS50966"/>
    </source>
</evidence>
<feature type="domain" description="SWIM-type" evidence="3">
    <location>
        <begin position="160"/>
        <end position="195"/>
    </location>
</feature>
<feature type="region of interest" description="Disordered" evidence="2">
    <location>
        <begin position="223"/>
        <end position="281"/>
    </location>
</feature>
<comment type="caution">
    <text evidence="4">The sequence shown here is derived from an EMBL/GenBank/DDBJ whole genome shotgun (WGS) entry which is preliminary data.</text>
</comment>
<feature type="region of interest" description="Disordered" evidence="2">
    <location>
        <begin position="1"/>
        <end position="62"/>
    </location>
</feature>
<dbReference type="EMBL" id="DXGC01000004">
    <property type="protein sequence ID" value="HIW90114.1"/>
    <property type="molecule type" value="Genomic_DNA"/>
</dbReference>
<evidence type="ECO:0000256" key="1">
    <source>
        <dbReference type="PROSITE-ProRule" id="PRU00325"/>
    </source>
</evidence>
<evidence type="ECO:0000313" key="4">
    <source>
        <dbReference type="EMBL" id="HIW90114.1"/>
    </source>
</evidence>
<feature type="region of interest" description="Disordered" evidence="2">
    <location>
        <begin position="344"/>
        <end position="373"/>
    </location>
</feature>
<dbReference type="Proteomes" id="UP000824190">
    <property type="component" value="Unassembled WGS sequence"/>
</dbReference>
<dbReference type="InterPro" id="IPR007527">
    <property type="entry name" value="Znf_SWIM"/>
</dbReference>
<feature type="compositionally biased region" description="Basic and acidic residues" evidence="2">
    <location>
        <begin position="223"/>
        <end position="234"/>
    </location>
</feature>
<gene>
    <name evidence="4" type="ORF">H9870_00360</name>
</gene>
<organism evidence="4 5">
    <name type="scientific">Candidatus Corynebacterium avicola</name>
    <dbReference type="NCBI Taxonomy" id="2838527"/>
    <lineage>
        <taxon>Bacteria</taxon>
        <taxon>Bacillati</taxon>
        <taxon>Actinomycetota</taxon>
        <taxon>Actinomycetes</taxon>
        <taxon>Mycobacteriales</taxon>
        <taxon>Corynebacteriaceae</taxon>
        <taxon>Corynebacterium</taxon>
    </lineage>
</organism>
<keyword evidence="1" id="KW-0862">Zinc</keyword>
<keyword evidence="1" id="KW-0863">Zinc-finger</keyword>
<reference evidence="4" key="1">
    <citation type="journal article" date="2021" name="PeerJ">
        <title>Extensive microbial diversity within the chicken gut microbiome revealed by metagenomics and culture.</title>
        <authorList>
            <person name="Gilroy R."/>
            <person name="Ravi A."/>
            <person name="Getino M."/>
            <person name="Pursley I."/>
            <person name="Horton D.L."/>
            <person name="Alikhan N.F."/>
            <person name="Baker D."/>
            <person name="Gharbi K."/>
            <person name="Hall N."/>
            <person name="Watson M."/>
            <person name="Adriaenssens E.M."/>
            <person name="Foster-Nyarko E."/>
            <person name="Jarju S."/>
            <person name="Secka A."/>
            <person name="Antonio M."/>
            <person name="Oren A."/>
            <person name="Chaudhuri R.R."/>
            <person name="La Ragione R."/>
            <person name="Hildebrand F."/>
            <person name="Pallen M.J."/>
        </authorList>
    </citation>
    <scope>NUCLEOTIDE SEQUENCE</scope>
    <source>
        <strain evidence="4">CHK32-1732</strain>
    </source>
</reference>
<name>A0A9D1RM49_9CORY</name>
<sequence length="373" mass="42028">MSDRRKGRNDQRKSRLGTPQPQWGDNVISADFSRGRAGTSYFSTVSSRKPEPSAELPQDSDLSKDSWSATMVMRTVTSLTDSGRLSRGRTVFRSRSLLHFDAELGLVTGMVQGTQLEPFEVQVKWRPLSPRQMDYITGELDDHPENLRLLLSGSRPSTDVSAELFSVDQFVSSWCTCPDHSKFCKHRVALCYALAAKFSADPLAFLSWRGFDPEELLERMRRRAAERPRRRPEDVGDADASADRNSPECGESTEVPETSEAPASLDAPTEPGNGDAGDTERYRPEEFWGDVATVPQWDDFAVEHGLELGDPDIRNQAIRRFSWNNVDQLRVLHSLERCYETLTEPSATDTGSERVFEREPWLSEPADRNGDHD</sequence>
<reference evidence="4" key="2">
    <citation type="submission" date="2021-04" db="EMBL/GenBank/DDBJ databases">
        <authorList>
            <person name="Gilroy R."/>
        </authorList>
    </citation>
    <scope>NUCLEOTIDE SEQUENCE</scope>
    <source>
        <strain evidence="4">CHK32-1732</strain>
    </source>
</reference>
<dbReference type="Pfam" id="PF04434">
    <property type="entry name" value="SWIM"/>
    <property type="match status" value="1"/>
</dbReference>
<dbReference type="PANTHER" id="PTHR38133">
    <property type="entry name" value="SLR1429 PROTEIN"/>
    <property type="match status" value="1"/>
</dbReference>